<dbReference type="SMART" id="SM00271">
    <property type="entry name" value="DnaJ"/>
    <property type="match status" value="1"/>
</dbReference>
<evidence type="ECO:0000313" key="5">
    <source>
        <dbReference type="RefSeq" id="XP_028252159.1"/>
    </source>
</evidence>
<dbReference type="Gene3D" id="1.10.287.110">
    <property type="entry name" value="DnaJ domain"/>
    <property type="match status" value="1"/>
</dbReference>
<name>A0A6P7HU77_9TELE</name>
<dbReference type="InParanoid" id="A0A6P7HU77"/>
<reference evidence="4" key="1">
    <citation type="submission" date="2024-06" db="UniProtKB">
        <authorList>
            <consortium name="RefSeq"/>
        </authorList>
    </citation>
    <scope>NUCLEOTIDE SEQUENCE [LARGE SCALE GENOMIC DNA]</scope>
</reference>
<dbReference type="Proteomes" id="UP000515145">
    <property type="component" value="Chromosome 22"/>
</dbReference>
<keyword evidence="2" id="KW-0812">Transmembrane</keyword>
<dbReference type="RefSeq" id="XP_028252159.1">
    <property type="nucleotide sequence ID" value="XM_028396358.1"/>
</dbReference>
<protein>
    <submittedName>
        <fullName evidence="5">DnaJ homolog subfamily B member 12-like</fullName>
    </submittedName>
</protein>
<dbReference type="OrthoDB" id="376357at2759"/>
<accession>A0A6P7HU77</accession>
<reference evidence="5" key="2">
    <citation type="submission" date="2025-08" db="UniProtKB">
        <authorList>
            <consortium name="RefSeq"/>
        </authorList>
    </citation>
    <scope>IDENTIFICATION</scope>
</reference>
<dbReference type="InterPro" id="IPR001623">
    <property type="entry name" value="DnaJ_domain"/>
</dbReference>
<gene>
    <name evidence="5" type="primary">LOC114428043</name>
</gene>
<evidence type="ECO:0000256" key="2">
    <source>
        <dbReference type="SAM" id="Phobius"/>
    </source>
</evidence>
<sequence>MAEVSRCFGRGVHDFAHKICKRYLPESQNIHKKRVVHASSLSAALLLDDIRNGGLYGAENSENRVTVGVSEDSWARVTPGLGAKADRENGNAAENNDYSEREKYLLSIMMRAQMNQRKPSRFRSHSKFLRTFCGSLPRLQRPCGRNLFIRAYSGNGTRSEPLYKTKTGYYDILGVSPTATQAQIKTAYYKQSFIYHPDRNAGSDEATVSFSEISEAYTVLGNKGLRKKYDRGLLSQSDLTATAGPAAKDTAAGSSGRQHTDSRRTVAETGSKESVYDFDKFFKDHYGEQLQRERDLRSRKEEMTRKRQEGLSDKKLGKGLEVGVALMMVIAMSLLMSLKHR</sequence>
<proteinExistence type="predicted"/>
<keyword evidence="4" id="KW-1185">Reference proteome</keyword>
<feature type="transmembrane region" description="Helical" evidence="2">
    <location>
        <begin position="319"/>
        <end position="338"/>
    </location>
</feature>
<feature type="domain" description="J" evidence="3">
    <location>
        <begin position="168"/>
        <end position="233"/>
    </location>
</feature>
<feature type="region of interest" description="Disordered" evidence="1">
    <location>
        <begin position="291"/>
        <end position="311"/>
    </location>
</feature>
<dbReference type="CDD" id="cd06257">
    <property type="entry name" value="DnaJ"/>
    <property type="match status" value="1"/>
</dbReference>
<evidence type="ECO:0000259" key="3">
    <source>
        <dbReference type="PROSITE" id="PS50076"/>
    </source>
</evidence>
<dbReference type="InterPro" id="IPR036869">
    <property type="entry name" value="J_dom_sf"/>
</dbReference>
<dbReference type="Pfam" id="PF00226">
    <property type="entry name" value="DnaJ"/>
    <property type="match status" value="1"/>
</dbReference>
<evidence type="ECO:0000313" key="4">
    <source>
        <dbReference type="Proteomes" id="UP000515145"/>
    </source>
</evidence>
<dbReference type="InterPro" id="IPR053025">
    <property type="entry name" value="Mito_ATP_Synthase-Asso"/>
</dbReference>
<keyword evidence="2" id="KW-0472">Membrane</keyword>
<feature type="compositionally biased region" description="Basic and acidic residues" evidence="1">
    <location>
        <begin position="258"/>
        <end position="269"/>
    </location>
</feature>
<keyword evidence="2" id="KW-1133">Transmembrane helix</keyword>
<dbReference type="PROSITE" id="PS50076">
    <property type="entry name" value="DNAJ_2"/>
    <property type="match status" value="1"/>
</dbReference>
<dbReference type="PANTHER" id="PTHR44873:SF1">
    <property type="entry name" value="DNAJ HOMOLOG SUBFAMILY C MEMBER 30, MITOCHONDRIAL"/>
    <property type="match status" value="1"/>
</dbReference>
<dbReference type="AlphaFoldDB" id="A0A6P7HU77"/>
<organism evidence="4 5">
    <name type="scientific">Parambassis ranga</name>
    <name type="common">Indian glassy fish</name>
    <dbReference type="NCBI Taxonomy" id="210632"/>
    <lineage>
        <taxon>Eukaryota</taxon>
        <taxon>Metazoa</taxon>
        <taxon>Chordata</taxon>
        <taxon>Craniata</taxon>
        <taxon>Vertebrata</taxon>
        <taxon>Euteleostomi</taxon>
        <taxon>Actinopterygii</taxon>
        <taxon>Neopterygii</taxon>
        <taxon>Teleostei</taxon>
        <taxon>Neoteleostei</taxon>
        <taxon>Acanthomorphata</taxon>
        <taxon>Ovalentaria</taxon>
        <taxon>Ambassidae</taxon>
        <taxon>Parambassis</taxon>
    </lineage>
</organism>
<dbReference type="PRINTS" id="PR00625">
    <property type="entry name" value="JDOMAIN"/>
</dbReference>
<dbReference type="PANTHER" id="PTHR44873">
    <property type="entry name" value="DNAJ HOMOLOG SUBFAMILY C MEMBER 30, MITOCHONDRIAL"/>
    <property type="match status" value="1"/>
</dbReference>
<dbReference type="SUPFAM" id="SSF46565">
    <property type="entry name" value="Chaperone J-domain"/>
    <property type="match status" value="1"/>
</dbReference>
<dbReference type="GeneID" id="114428043"/>
<feature type="region of interest" description="Disordered" evidence="1">
    <location>
        <begin position="244"/>
        <end position="269"/>
    </location>
</feature>
<evidence type="ECO:0000256" key="1">
    <source>
        <dbReference type="SAM" id="MobiDB-lite"/>
    </source>
</evidence>